<dbReference type="Gene3D" id="3.30.1490.300">
    <property type="match status" value="1"/>
</dbReference>
<dbReference type="InterPro" id="IPR050696">
    <property type="entry name" value="FtsA/MreB"/>
</dbReference>
<organism evidence="2 3">
    <name type="scientific">Rhodocyclus tenuis</name>
    <name type="common">Rhodospirillum tenue</name>
    <dbReference type="NCBI Taxonomy" id="1066"/>
    <lineage>
        <taxon>Bacteria</taxon>
        <taxon>Pseudomonadati</taxon>
        <taxon>Pseudomonadota</taxon>
        <taxon>Betaproteobacteria</taxon>
        <taxon>Rhodocyclales</taxon>
        <taxon>Rhodocyclaceae</taxon>
        <taxon>Rhodocyclus</taxon>
    </lineage>
</organism>
<evidence type="ECO:0000259" key="1">
    <source>
        <dbReference type="SMART" id="SM00842"/>
    </source>
</evidence>
<keyword evidence="3" id="KW-1185">Reference proteome</keyword>
<evidence type="ECO:0000313" key="3">
    <source>
        <dbReference type="Proteomes" id="UP000587070"/>
    </source>
</evidence>
<reference evidence="2 3" key="1">
    <citation type="submission" date="2020-08" db="EMBL/GenBank/DDBJ databases">
        <title>Genome sequencing of Purple Non-Sulfur Bacteria from various extreme environments.</title>
        <authorList>
            <person name="Mayer M."/>
        </authorList>
    </citation>
    <scope>NUCLEOTIDE SEQUENCE [LARGE SCALE GENOMIC DNA]</scope>
    <source>
        <strain evidence="2 3">2761</strain>
    </source>
</reference>
<dbReference type="OrthoDB" id="9773403at2"/>
<evidence type="ECO:0000313" key="2">
    <source>
        <dbReference type="EMBL" id="MBB4245977.1"/>
    </source>
</evidence>
<dbReference type="CDD" id="cd24049">
    <property type="entry name" value="ASKHA_NBD_PilM"/>
    <property type="match status" value="1"/>
</dbReference>
<name>A0A840FV53_RHOTE</name>
<accession>A0A840FV53</accession>
<proteinExistence type="predicted"/>
<comment type="caution">
    <text evidence="2">The sequence shown here is derived from an EMBL/GenBank/DDBJ whole genome shotgun (WGS) entry which is preliminary data.</text>
</comment>
<dbReference type="InterPro" id="IPR005883">
    <property type="entry name" value="PilM"/>
</dbReference>
<dbReference type="SMART" id="SM00842">
    <property type="entry name" value="FtsA"/>
    <property type="match status" value="1"/>
</dbReference>
<dbReference type="GO" id="GO:0051301">
    <property type="term" value="P:cell division"/>
    <property type="evidence" value="ECO:0007669"/>
    <property type="project" value="InterPro"/>
</dbReference>
<feature type="domain" description="SHS2" evidence="1">
    <location>
        <begin position="15"/>
        <end position="184"/>
    </location>
</feature>
<gene>
    <name evidence="2" type="ORF">GGD90_000326</name>
</gene>
<dbReference type="InterPro" id="IPR043129">
    <property type="entry name" value="ATPase_NBD"/>
</dbReference>
<dbReference type="PANTHER" id="PTHR32432:SF3">
    <property type="entry name" value="ETHANOLAMINE UTILIZATION PROTEIN EUTJ"/>
    <property type="match status" value="1"/>
</dbReference>
<dbReference type="NCBIfam" id="TIGR01175">
    <property type="entry name" value="pilM"/>
    <property type="match status" value="1"/>
</dbReference>
<dbReference type="Pfam" id="PF11104">
    <property type="entry name" value="PilM_2"/>
    <property type="match status" value="1"/>
</dbReference>
<dbReference type="AlphaFoldDB" id="A0A840FV53"/>
<dbReference type="Gene3D" id="3.30.420.40">
    <property type="match status" value="2"/>
</dbReference>
<dbReference type="PANTHER" id="PTHR32432">
    <property type="entry name" value="CELL DIVISION PROTEIN FTSA-RELATED"/>
    <property type="match status" value="1"/>
</dbReference>
<dbReference type="SUPFAM" id="SSF53067">
    <property type="entry name" value="Actin-like ATPase domain"/>
    <property type="match status" value="2"/>
</dbReference>
<sequence>MQLDFSIFNPKARALVGLDISASSVKMVELASNGKGGYRVERYGIEYLAKDVVSDGNIVNLEAAAEAVKRAWKRLATPTRLVALALPPAAVITKKIILAAGQREDDLEAQVEAEANQYIPFPLEEVNLDFQVIGEAPSSPDEIEVLIAASRKERVEDRVAVAEAAGLKPAVMDVETYAILASFALIEQQLPDGGRGRIVALVDVGANVMNLTVLRNGQQLYAREQAFGGNQLTQDIARRYGMSFDDAESAKRNGNLPDGYETELLRPFVESMALEVSRALQFFFTSTQFNQVDHIVLAGGCANLAGADEAVAGRTQINTIVANPFADMLLSDRVKAKSLLADAASLLVACGLALRRFDE</sequence>
<dbReference type="InterPro" id="IPR003494">
    <property type="entry name" value="SHS2_FtsA"/>
</dbReference>
<dbReference type="EMBL" id="JACIGE010000001">
    <property type="protein sequence ID" value="MBB4245977.1"/>
    <property type="molecule type" value="Genomic_DNA"/>
</dbReference>
<dbReference type="RefSeq" id="WP_153115022.1">
    <property type="nucleotide sequence ID" value="NZ_JACIGE010000001.1"/>
</dbReference>
<dbReference type="Proteomes" id="UP000587070">
    <property type="component" value="Unassembled WGS sequence"/>
</dbReference>
<protein>
    <submittedName>
        <fullName evidence="2">Type IV pilus assembly protein PilM</fullName>
    </submittedName>
</protein>
<dbReference type="PIRSF" id="PIRSF019169">
    <property type="entry name" value="PilM"/>
    <property type="match status" value="1"/>
</dbReference>